<name>A0A7X6QM73_9MICC</name>
<organism evidence="1 2">
    <name type="scientific">Arthrobacter mobilis</name>
    <dbReference type="NCBI Taxonomy" id="2724944"/>
    <lineage>
        <taxon>Bacteria</taxon>
        <taxon>Bacillati</taxon>
        <taxon>Actinomycetota</taxon>
        <taxon>Actinomycetes</taxon>
        <taxon>Micrococcales</taxon>
        <taxon>Micrococcaceae</taxon>
        <taxon>Arthrobacter</taxon>
    </lineage>
</organism>
<sequence>MSHMTEMTRWQRAQANYKEAVRLLDAAKAAYARGDVTEKRVAELSRLLDVAAEDLQRCELEHRSGFTDS</sequence>
<reference evidence="1 2" key="1">
    <citation type="submission" date="2020-04" db="EMBL/GenBank/DDBJ databases">
        <title>Arthrobacter sp. nov.</title>
        <authorList>
            <person name="Liu S."/>
        </authorList>
    </citation>
    <scope>NUCLEOTIDE SEQUENCE [LARGE SCALE GENOMIC DNA]</scope>
    <source>
        <strain evidence="1 2">E918</strain>
    </source>
</reference>
<accession>A0A7X6QM73</accession>
<dbReference type="Proteomes" id="UP000544090">
    <property type="component" value="Unassembled WGS sequence"/>
</dbReference>
<dbReference type="AlphaFoldDB" id="A0A7X6QM73"/>
<evidence type="ECO:0000313" key="2">
    <source>
        <dbReference type="Proteomes" id="UP000544090"/>
    </source>
</evidence>
<protein>
    <submittedName>
        <fullName evidence="1">Uncharacterized protein</fullName>
    </submittedName>
</protein>
<dbReference type="EMBL" id="JAAZSQ010000025">
    <property type="protein sequence ID" value="NKX56478.1"/>
    <property type="molecule type" value="Genomic_DNA"/>
</dbReference>
<comment type="caution">
    <text evidence="1">The sequence shown here is derived from an EMBL/GenBank/DDBJ whole genome shotgun (WGS) entry which is preliminary data.</text>
</comment>
<gene>
    <name evidence="1" type="ORF">HGG74_18505</name>
</gene>
<keyword evidence="2" id="KW-1185">Reference proteome</keyword>
<proteinExistence type="predicted"/>
<evidence type="ECO:0000313" key="1">
    <source>
        <dbReference type="EMBL" id="NKX56478.1"/>
    </source>
</evidence>